<proteinExistence type="predicted"/>
<dbReference type="SUPFAM" id="SSF46785">
    <property type="entry name" value="Winged helix' DNA-binding domain"/>
    <property type="match status" value="1"/>
</dbReference>
<evidence type="ECO:0000313" key="7">
    <source>
        <dbReference type="Proteomes" id="UP000321412"/>
    </source>
</evidence>
<evidence type="ECO:0000256" key="1">
    <source>
        <dbReference type="ARBA" id="ARBA00022603"/>
    </source>
</evidence>
<evidence type="ECO:0000259" key="4">
    <source>
        <dbReference type="Pfam" id="PF00891"/>
    </source>
</evidence>
<evidence type="ECO:0000313" key="6">
    <source>
        <dbReference type="EMBL" id="TXD39508.1"/>
    </source>
</evidence>
<dbReference type="RefSeq" id="WP_146979931.1">
    <property type="nucleotide sequence ID" value="NZ_VOSM01000001.1"/>
</dbReference>
<evidence type="ECO:0000256" key="3">
    <source>
        <dbReference type="ARBA" id="ARBA00022691"/>
    </source>
</evidence>
<dbReference type="Gene3D" id="1.10.10.10">
    <property type="entry name" value="Winged helix-like DNA-binding domain superfamily/Winged helix DNA-binding domain"/>
    <property type="match status" value="1"/>
</dbReference>
<dbReference type="EMBL" id="VOSM01000001">
    <property type="protein sequence ID" value="TXD39508.1"/>
    <property type="molecule type" value="Genomic_DNA"/>
</dbReference>
<dbReference type="AlphaFoldDB" id="A0A5C6XJ07"/>
<dbReference type="Pfam" id="PF08100">
    <property type="entry name" value="Dimerisation"/>
    <property type="match status" value="1"/>
</dbReference>
<keyword evidence="3" id="KW-0949">S-adenosyl-L-methionine</keyword>
<evidence type="ECO:0000259" key="5">
    <source>
        <dbReference type="Pfam" id="PF08100"/>
    </source>
</evidence>
<dbReference type="InterPro" id="IPR036390">
    <property type="entry name" value="WH_DNA-bd_sf"/>
</dbReference>
<keyword evidence="2 6" id="KW-0808">Transferase</keyword>
<name>A0A5C6XJ07_9DELT</name>
<dbReference type="GO" id="GO:0032259">
    <property type="term" value="P:methylation"/>
    <property type="evidence" value="ECO:0007669"/>
    <property type="project" value="UniProtKB-KW"/>
</dbReference>
<gene>
    <name evidence="6" type="ORF">FRC98_03680</name>
</gene>
<comment type="caution">
    <text evidence="6">The sequence shown here is derived from an EMBL/GenBank/DDBJ whole genome shotgun (WGS) entry which is preliminary data.</text>
</comment>
<organism evidence="6 7">
    <name type="scientific">Lujinxingia vulgaris</name>
    <dbReference type="NCBI Taxonomy" id="2600176"/>
    <lineage>
        <taxon>Bacteria</taxon>
        <taxon>Deltaproteobacteria</taxon>
        <taxon>Bradymonadales</taxon>
        <taxon>Lujinxingiaceae</taxon>
        <taxon>Lujinxingia</taxon>
    </lineage>
</organism>
<feature type="domain" description="O-methyltransferase C-terminal" evidence="4">
    <location>
        <begin position="358"/>
        <end position="535"/>
    </location>
</feature>
<evidence type="ECO:0000256" key="2">
    <source>
        <dbReference type="ARBA" id="ARBA00022679"/>
    </source>
</evidence>
<dbReference type="InterPro" id="IPR036388">
    <property type="entry name" value="WH-like_DNA-bd_sf"/>
</dbReference>
<sequence>MSWQTFRVSSCGTHHIKEQGQPAYEARFDEVLKFHAPGLAPVQRGGEAWHVRCDGTPAYRRRFRRTFGFYEGLAAVEGPDGAHHIGAEGQDAYSEKYDWCGNFQQGRCTVRNKDNTYHHITREGVAAYSARWCYAGDYRDGIAVVQAACGHSTHVDLNGILLHGVWFVDLDIFHKGYARARDDEGWMHVNLQGRPAYRRRFQAVEPFYNGQARVERFDGALEVIDESGTTLVELRPARQSEFASLSRDMVGFWRTQTIGTAVSLGVIEALPATRQAVADRCNLSTDGTQRLLRALGELGLAVQDGEYWKLTMRGGLLRADHSLTLADAAIEYAGPLSTMWRGLPDALRKNTNWTAPDVFGEVGRDEKRRVGHHRMLRSYARHDYTEVCLALGLTGDEHIIDAGGGVGVLAQLILSAHPNAEVTVLERAEVVAMANAVTPGLRWRSGNLFEPWEIEGDAVLLSRVLHDWDDLDAIRILTHARASLPAGGRIYIVEMLVPEESVAGALCDLHLLMATGGRERSSEQIGELLLAAGFELSTVRRLPALPSVAVGVAL</sequence>
<dbReference type="PANTHER" id="PTHR43712">
    <property type="entry name" value="PUTATIVE (AFU_ORTHOLOGUE AFUA_4G14580)-RELATED"/>
    <property type="match status" value="1"/>
</dbReference>
<feature type="domain" description="O-methyltransferase dimerisation" evidence="5">
    <location>
        <begin position="250"/>
        <end position="311"/>
    </location>
</feature>
<dbReference type="Proteomes" id="UP000321412">
    <property type="component" value="Unassembled WGS sequence"/>
</dbReference>
<dbReference type="CDD" id="cd02440">
    <property type="entry name" value="AdoMet_MTases"/>
    <property type="match status" value="1"/>
</dbReference>
<dbReference type="InterPro" id="IPR016461">
    <property type="entry name" value="COMT-like"/>
</dbReference>
<keyword evidence="7" id="KW-1185">Reference proteome</keyword>
<dbReference type="Pfam" id="PF00891">
    <property type="entry name" value="Methyltransf_2"/>
    <property type="match status" value="1"/>
</dbReference>
<dbReference type="OrthoDB" id="582216at2"/>
<dbReference type="PANTHER" id="PTHR43712:SF2">
    <property type="entry name" value="O-METHYLTRANSFERASE CICE"/>
    <property type="match status" value="1"/>
</dbReference>
<dbReference type="GO" id="GO:0008171">
    <property type="term" value="F:O-methyltransferase activity"/>
    <property type="evidence" value="ECO:0007669"/>
    <property type="project" value="InterPro"/>
</dbReference>
<dbReference type="Gene3D" id="3.40.50.150">
    <property type="entry name" value="Vaccinia Virus protein VP39"/>
    <property type="match status" value="1"/>
</dbReference>
<accession>A0A5C6XJ07</accession>
<dbReference type="PROSITE" id="PS51683">
    <property type="entry name" value="SAM_OMT_II"/>
    <property type="match status" value="1"/>
</dbReference>
<protein>
    <submittedName>
        <fullName evidence="6">Methyltransferase</fullName>
    </submittedName>
</protein>
<dbReference type="InterPro" id="IPR001077">
    <property type="entry name" value="COMT_C"/>
</dbReference>
<dbReference type="SUPFAM" id="SSF53335">
    <property type="entry name" value="S-adenosyl-L-methionine-dependent methyltransferases"/>
    <property type="match status" value="1"/>
</dbReference>
<dbReference type="GO" id="GO:0046983">
    <property type="term" value="F:protein dimerization activity"/>
    <property type="evidence" value="ECO:0007669"/>
    <property type="project" value="InterPro"/>
</dbReference>
<reference evidence="6 7" key="1">
    <citation type="submission" date="2019-08" db="EMBL/GenBank/DDBJ databases">
        <title>Bradymonadales sp. TMQ4.</title>
        <authorList>
            <person name="Liang Q."/>
        </authorList>
    </citation>
    <scope>NUCLEOTIDE SEQUENCE [LARGE SCALE GENOMIC DNA]</scope>
    <source>
        <strain evidence="6 7">TMQ4</strain>
    </source>
</reference>
<dbReference type="InterPro" id="IPR012967">
    <property type="entry name" value="COMT_dimerisation"/>
</dbReference>
<keyword evidence="1 6" id="KW-0489">Methyltransferase</keyword>
<dbReference type="InterPro" id="IPR029063">
    <property type="entry name" value="SAM-dependent_MTases_sf"/>
</dbReference>